<proteinExistence type="predicted"/>
<evidence type="ECO:0000313" key="2">
    <source>
        <dbReference type="WBParaSite" id="PSAMB.scaffold20712size701.g38116.t1"/>
    </source>
</evidence>
<dbReference type="WBParaSite" id="PSAMB.scaffold20712size701.g38116.t1">
    <property type="protein sequence ID" value="PSAMB.scaffold20712size701.g38116.t1"/>
    <property type="gene ID" value="PSAMB.scaffold20712size701.g38116"/>
</dbReference>
<reference evidence="2" key="1">
    <citation type="submission" date="2022-11" db="UniProtKB">
        <authorList>
            <consortium name="WormBaseParasite"/>
        </authorList>
    </citation>
    <scope>IDENTIFICATION</scope>
</reference>
<organism evidence="1 2">
    <name type="scientific">Plectus sambesii</name>
    <dbReference type="NCBI Taxonomy" id="2011161"/>
    <lineage>
        <taxon>Eukaryota</taxon>
        <taxon>Metazoa</taxon>
        <taxon>Ecdysozoa</taxon>
        <taxon>Nematoda</taxon>
        <taxon>Chromadorea</taxon>
        <taxon>Plectida</taxon>
        <taxon>Plectina</taxon>
        <taxon>Plectoidea</taxon>
        <taxon>Plectidae</taxon>
        <taxon>Plectus</taxon>
    </lineage>
</organism>
<sequence>TLKLYEYLDVVDRYDETPQHTAFFAELVKAIVCEAQRSLLASQLDQSRVLK</sequence>
<evidence type="ECO:0000313" key="1">
    <source>
        <dbReference type="Proteomes" id="UP000887566"/>
    </source>
</evidence>
<protein>
    <submittedName>
        <fullName evidence="2">Uncharacterized protein</fullName>
    </submittedName>
</protein>
<keyword evidence="1" id="KW-1185">Reference proteome</keyword>
<name>A0A914VK44_9BILA</name>
<accession>A0A914VK44</accession>
<dbReference type="AlphaFoldDB" id="A0A914VK44"/>
<dbReference type="Proteomes" id="UP000887566">
    <property type="component" value="Unplaced"/>
</dbReference>